<dbReference type="RefSeq" id="XP_002785215.1">
    <property type="nucleotide sequence ID" value="XM_002785169.1"/>
</dbReference>
<dbReference type="SUPFAM" id="SSF46689">
    <property type="entry name" value="Homeodomain-like"/>
    <property type="match status" value="1"/>
</dbReference>
<evidence type="ECO:0000313" key="1">
    <source>
        <dbReference type="EMBL" id="EER17011.1"/>
    </source>
</evidence>
<dbReference type="EMBL" id="GG672488">
    <property type="protein sequence ID" value="EER17011.1"/>
    <property type="molecule type" value="Genomic_DNA"/>
</dbReference>
<dbReference type="OrthoDB" id="6231388at2759"/>
<accession>C5KET2</accession>
<dbReference type="InterPro" id="IPR009057">
    <property type="entry name" value="Homeodomain-like_sf"/>
</dbReference>
<dbReference type="GeneID" id="9053076"/>
<dbReference type="Proteomes" id="UP000007800">
    <property type="component" value="Unassembled WGS sequence"/>
</dbReference>
<proteinExistence type="predicted"/>
<dbReference type="InParanoid" id="C5KET2"/>
<sequence>MPRLGMKYHKTTEVERTRILEARANGQCPYAIGKAHGIPRSTITSILKRDTAKYERRGDHRQAKITDEIKAYLEERIEAKADCTLRELKDEIHVFFNVDVTEQAIGNALDGMSYTVKELRPMSVTVNNDVNKNKRFEYAQKIMGLQGNGHRTYWMDE</sequence>
<dbReference type="Pfam" id="PF13384">
    <property type="entry name" value="HTH_23"/>
    <property type="match status" value="1"/>
</dbReference>
<evidence type="ECO:0000313" key="2">
    <source>
        <dbReference type="Proteomes" id="UP000007800"/>
    </source>
</evidence>
<keyword evidence="2" id="KW-1185">Reference proteome</keyword>
<name>C5KET2_PERM5</name>
<reference evidence="1 2" key="1">
    <citation type="submission" date="2008-07" db="EMBL/GenBank/DDBJ databases">
        <authorList>
            <person name="El-Sayed N."/>
            <person name="Caler E."/>
            <person name="Inman J."/>
            <person name="Amedeo P."/>
            <person name="Hass B."/>
            <person name="Wortman J."/>
        </authorList>
    </citation>
    <scope>NUCLEOTIDE SEQUENCE [LARGE SCALE GENOMIC DNA]</scope>
    <source>
        <strain evidence="2">ATCC 50983 / TXsc</strain>
    </source>
</reference>
<dbReference type="AlphaFoldDB" id="C5KET2"/>
<organism evidence="2">
    <name type="scientific">Perkinsus marinus (strain ATCC 50983 / TXsc)</name>
    <dbReference type="NCBI Taxonomy" id="423536"/>
    <lineage>
        <taxon>Eukaryota</taxon>
        <taxon>Sar</taxon>
        <taxon>Alveolata</taxon>
        <taxon>Perkinsozoa</taxon>
        <taxon>Perkinsea</taxon>
        <taxon>Perkinsida</taxon>
        <taxon>Perkinsidae</taxon>
        <taxon>Perkinsus</taxon>
    </lineage>
</organism>
<protein>
    <submittedName>
        <fullName evidence="1">Uncharacterized protein</fullName>
    </submittedName>
</protein>
<feature type="non-terminal residue" evidence="1">
    <location>
        <position position="157"/>
    </location>
</feature>
<gene>
    <name evidence="1" type="ORF">Pmar_PMAR022679</name>
</gene>